<feature type="transmembrane region" description="Helical" evidence="1">
    <location>
        <begin position="64"/>
        <end position="84"/>
    </location>
</feature>
<comment type="caution">
    <text evidence="2">The sequence shown here is derived from an EMBL/GenBank/DDBJ whole genome shotgun (WGS) entry which is preliminary data.</text>
</comment>
<gene>
    <name evidence="2" type="ORF">EKG35_11380</name>
</gene>
<protein>
    <submittedName>
        <fullName evidence="2">Uncharacterized protein</fullName>
    </submittedName>
</protein>
<dbReference type="Proteomes" id="UP000276349">
    <property type="component" value="Unassembled WGS sequence"/>
</dbReference>
<dbReference type="AlphaFoldDB" id="A0A431UR11"/>
<keyword evidence="1" id="KW-0472">Membrane</keyword>
<dbReference type="RefSeq" id="WP_126294583.1">
    <property type="nucleotide sequence ID" value="NZ_CP155468.1"/>
</dbReference>
<keyword evidence="1" id="KW-1133">Transmembrane helix</keyword>
<feature type="transmembrane region" description="Helical" evidence="1">
    <location>
        <begin position="114"/>
        <end position="133"/>
    </location>
</feature>
<evidence type="ECO:0000256" key="1">
    <source>
        <dbReference type="SAM" id="Phobius"/>
    </source>
</evidence>
<accession>A0A431UR11</accession>
<evidence type="ECO:0000313" key="3">
    <source>
        <dbReference type="Proteomes" id="UP000276349"/>
    </source>
</evidence>
<reference evidence="2 3" key="1">
    <citation type="submission" date="2018-12" db="EMBL/GenBank/DDBJ databases">
        <authorList>
            <person name="Yu L."/>
        </authorList>
    </citation>
    <scope>NUCLEOTIDE SEQUENCE [LARGE SCALE GENOMIC DNA]</scope>
    <source>
        <strain evidence="2 3">S5H2222</strain>
    </source>
</reference>
<organism evidence="2 3">
    <name type="scientific">Lysinibacillus telephonicus</name>
    <dbReference type="NCBI Taxonomy" id="1714840"/>
    <lineage>
        <taxon>Bacteria</taxon>
        <taxon>Bacillati</taxon>
        <taxon>Bacillota</taxon>
        <taxon>Bacilli</taxon>
        <taxon>Bacillales</taxon>
        <taxon>Bacillaceae</taxon>
        <taxon>Lysinibacillus</taxon>
    </lineage>
</organism>
<evidence type="ECO:0000313" key="2">
    <source>
        <dbReference type="EMBL" id="RTQ92639.1"/>
    </source>
</evidence>
<sequence>MSILILIILISYFLVCSISYTFLKKLKYLISYHLGMNIAMTSSGVMGIAIGTLLGYAFPAHYTTITIATTLIAILIGAIFGALVDYQTLLSGVSSGLMAGIMGPMIGVVADLPLITFCTILVYAMFALLCFSVRS</sequence>
<keyword evidence="1" id="KW-0812">Transmembrane</keyword>
<dbReference type="EMBL" id="RXNR01000029">
    <property type="protein sequence ID" value="RTQ92639.1"/>
    <property type="molecule type" value="Genomic_DNA"/>
</dbReference>
<keyword evidence="3" id="KW-1185">Reference proteome</keyword>
<proteinExistence type="predicted"/>
<feature type="transmembrane region" description="Helical" evidence="1">
    <location>
        <begin position="35"/>
        <end position="58"/>
    </location>
</feature>
<feature type="transmembrane region" description="Helical" evidence="1">
    <location>
        <begin position="6"/>
        <end position="23"/>
    </location>
</feature>
<feature type="transmembrane region" description="Helical" evidence="1">
    <location>
        <begin position="89"/>
        <end position="108"/>
    </location>
</feature>
<dbReference type="OrthoDB" id="2629631at2"/>
<name>A0A431UR11_9BACI</name>